<protein>
    <submittedName>
        <fullName evidence="2">Uncharacterized protein</fullName>
    </submittedName>
</protein>
<name>A0ABR0ARR4_9CRUS</name>
<evidence type="ECO:0000256" key="1">
    <source>
        <dbReference type="SAM" id="MobiDB-lite"/>
    </source>
</evidence>
<organism evidence="2 3">
    <name type="scientific">Daphnia magna</name>
    <dbReference type="NCBI Taxonomy" id="35525"/>
    <lineage>
        <taxon>Eukaryota</taxon>
        <taxon>Metazoa</taxon>
        <taxon>Ecdysozoa</taxon>
        <taxon>Arthropoda</taxon>
        <taxon>Crustacea</taxon>
        <taxon>Branchiopoda</taxon>
        <taxon>Diplostraca</taxon>
        <taxon>Cladocera</taxon>
        <taxon>Anomopoda</taxon>
        <taxon>Daphniidae</taxon>
        <taxon>Daphnia</taxon>
    </lineage>
</organism>
<evidence type="ECO:0000313" key="3">
    <source>
        <dbReference type="Proteomes" id="UP001234178"/>
    </source>
</evidence>
<dbReference type="Proteomes" id="UP001234178">
    <property type="component" value="Unassembled WGS sequence"/>
</dbReference>
<comment type="caution">
    <text evidence="2">The sequence shown here is derived from an EMBL/GenBank/DDBJ whole genome shotgun (WGS) entry which is preliminary data.</text>
</comment>
<gene>
    <name evidence="2" type="ORF">OUZ56_016935</name>
</gene>
<feature type="region of interest" description="Disordered" evidence="1">
    <location>
        <begin position="76"/>
        <end position="106"/>
    </location>
</feature>
<dbReference type="EMBL" id="JAOYFB010000038">
    <property type="protein sequence ID" value="KAK4027794.1"/>
    <property type="molecule type" value="Genomic_DNA"/>
</dbReference>
<accession>A0ABR0ARR4</accession>
<evidence type="ECO:0000313" key="2">
    <source>
        <dbReference type="EMBL" id="KAK4027794.1"/>
    </source>
</evidence>
<keyword evidence="3" id="KW-1185">Reference proteome</keyword>
<sequence length="106" mass="11235">MNIKSITSSIPLDTANVYFDSPSSLVFASTSTSDVPVYSTSSCTNDNETVEDACALGKEKKMDIYSVNSFLNPADKGDVPSSALEYPSTSTSESTLDDLGADTFIL</sequence>
<reference evidence="2 3" key="1">
    <citation type="journal article" date="2023" name="Nucleic Acids Res.">
        <title>The hologenome of Daphnia magna reveals possible DNA methylation and microbiome-mediated evolution of the host genome.</title>
        <authorList>
            <person name="Chaturvedi A."/>
            <person name="Li X."/>
            <person name="Dhandapani V."/>
            <person name="Marshall H."/>
            <person name="Kissane S."/>
            <person name="Cuenca-Cambronero M."/>
            <person name="Asole G."/>
            <person name="Calvet F."/>
            <person name="Ruiz-Romero M."/>
            <person name="Marangio P."/>
            <person name="Guigo R."/>
            <person name="Rago D."/>
            <person name="Mirbahai L."/>
            <person name="Eastwood N."/>
            <person name="Colbourne J.K."/>
            <person name="Zhou J."/>
            <person name="Mallon E."/>
            <person name="Orsini L."/>
        </authorList>
    </citation>
    <scope>NUCLEOTIDE SEQUENCE [LARGE SCALE GENOMIC DNA]</scope>
    <source>
        <strain evidence="2">LRV0_1</strain>
    </source>
</reference>
<proteinExistence type="predicted"/>